<feature type="domain" description="Cadherin" evidence="6">
    <location>
        <begin position="453"/>
        <end position="577"/>
    </location>
</feature>
<dbReference type="EMBL" id="JAAGBB010000006">
    <property type="protein sequence ID" value="MBR0664071.1"/>
    <property type="molecule type" value="Genomic_DNA"/>
</dbReference>
<evidence type="ECO:0000256" key="4">
    <source>
        <dbReference type="ARBA" id="ARBA00022833"/>
    </source>
</evidence>
<feature type="region of interest" description="Disordered" evidence="5">
    <location>
        <begin position="1118"/>
        <end position="1138"/>
    </location>
</feature>
<dbReference type="Gene3D" id="3.40.390.10">
    <property type="entry name" value="Collagenase (Catalytic Domain)"/>
    <property type="match status" value="1"/>
</dbReference>
<keyword evidence="4" id="KW-0862">Zinc</keyword>
<dbReference type="InterPro" id="IPR001343">
    <property type="entry name" value="Hemolysn_Ca-bd"/>
</dbReference>
<dbReference type="SUPFAM" id="SSF55486">
    <property type="entry name" value="Metalloproteases ('zincins'), catalytic domain"/>
    <property type="match status" value="1"/>
</dbReference>
<evidence type="ECO:0000313" key="8">
    <source>
        <dbReference type="Proteomes" id="UP001196870"/>
    </source>
</evidence>
<dbReference type="InterPro" id="IPR024079">
    <property type="entry name" value="MetalloPept_cat_dom_sf"/>
</dbReference>
<dbReference type="InterPro" id="IPR002126">
    <property type="entry name" value="Cadherin-like_dom"/>
</dbReference>
<organism evidence="7 8">
    <name type="scientific">Plastoroseomonas hellenica</name>
    <dbReference type="NCBI Taxonomy" id="2687306"/>
    <lineage>
        <taxon>Bacteria</taxon>
        <taxon>Pseudomonadati</taxon>
        <taxon>Pseudomonadota</taxon>
        <taxon>Alphaproteobacteria</taxon>
        <taxon>Acetobacterales</taxon>
        <taxon>Acetobacteraceae</taxon>
        <taxon>Plastoroseomonas</taxon>
    </lineage>
</organism>
<evidence type="ECO:0000256" key="1">
    <source>
        <dbReference type="ARBA" id="ARBA00022670"/>
    </source>
</evidence>
<dbReference type="RefSeq" id="WP_211851666.1">
    <property type="nucleotide sequence ID" value="NZ_JAAGBB010000006.1"/>
</dbReference>
<dbReference type="InterPro" id="IPR001818">
    <property type="entry name" value="Pept_M10_metallopeptidase"/>
</dbReference>
<protein>
    <recommendedName>
        <fullName evidence="6">Cadherin domain-containing protein</fullName>
    </recommendedName>
</protein>
<evidence type="ECO:0000259" key="6">
    <source>
        <dbReference type="PROSITE" id="PS50268"/>
    </source>
</evidence>
<dbReference type="PANTHER" id="PTHR14139">
    <property type="entry name" value="CALSYNTENIN"/>
    <property type="match status" value="1"/>
</dbReference>
<keyword evidence="3" id="KW-0378">Hydrolase</keyword>
<dbReference type="Proteomes" id="UP001196870">
    <property type="component" value="Unassembled WGS sequence"/>
</dbReference>
<dbReference type="Gene3D" id="2.150.10.10">
    <property type="entry name" value="Serralysin-like metalloprotease, C-terminal"/>
    <property type="match status" value="1"/>
</dbReference>
<gene>
    <name evidence="7" type="ORF">GXW71_06845</name>
</gene>
<proteinExistence type="predicted"/>
<keyword evidence="8" id="KW-1185">Reference proteome</keyword>
<keyword evidence="2" id="KW-0479">Metal-binding</keyword>
<dbReference type="PROSITE" id="PS50268">
    <property type="entry name" value="CADHERIN_2"/>
    <property type="match status" value="1"/>
</dbReference>
<dbReference type="PANTHER" id="PTHR14139:SF2">
    <property type="entry name" value="CALSYNTENIN-1"/>
    <property type="match status" value="1"/>
</dbReference>
<evidence type="ECO:0000256" key="2">
    <source>
        <dbReference type="ARBA" id="ARBA00022723"/>
    </source>
</evidence>
<dbReference type="Pfam" id="PF00353">
    <property type="entry name" value="HemolysinCabind"/>
    <property type="match status" value="1"/>
</dbReference>
<dbReference type="InterPro" id="IPR011049">
    <property type="entry name" value="Serralysin-like_metalloprot_C"/>
</dbReference>
<evidence type="ECO:0000256" key="3">
    <source>
        <dbReference type="ARBA" id="ARBA00022801"/>
    </source>
</evidence>
<sequence>MRIKPDQIVNGFDSVFYLLAYPDAAASGVDPLTHFNTVGWKEGRLPNGLFDTAYYLSLFADIAAANGNPLQHYLAFGWREGRDPSPFFDTSAYLAANPDVAAAGVNPLLHFLDTGMFEGRAISGSPSPTTGSDYLIGTAGSDTINAGDGNDIIAALKGDDTVDGAAGTDTARFSGKFADYVITFDGAQVIVNGPEGSDRFSSIERFAFSDVTFDRTIPGTNPLIDDFYYYALNTDVWAVGVDAGAHFAASGWKEGRNPNPIFDSSYYLQNNPDVAAAGVNPLEHYLAFGFKEARDPSAAFDTSAYLASNPDVAAAGINPLLHYLTFGKAEGRSPEGSVQTSVATLEDGDHVFSLNDFDFGNLASVTSVTIDASGVANGTLFLDANGDGSIESGEALSGSGNVVSAADIAAGKLIFRPANGANGDASASFGYKGSDGASESAQGRMAVNVTPVNDAPGFALSTSVTGSNEDAGTQTVSNFLTSISTGPANESGQAISFVVNASNPSLFAIGPTIDASGTLRYTAAANASGTTTVTVFAQDNGGGANGGHDASPSQVFTIEILAVNDAPVLDASKAPSLAAVTEDAAAPSGAVGTLVSSLVDLASSSGGLDNVTDPDGASFGIALTATDAADGTWYYSLNGGASWSAVGAVSDASALLLEANSNTRLYFHPNADFDGTVSNAITFRAWDGTSGAAGSKVATAANGGSSAFSTETDTASITVTAVGDAPVVVAGGSLAYTENQAATAINATLTVADIDSATLTGATVSISTGFVSGEDVLGYVNQPSITGTYDASSGVLTLTGTASVADYQAALQSVTYRNSSDAPTEAARTISFQVNDGSASSTAATTTINVTAVNDAPTVTTTGGSTAYIEEQAAVVVDGSIVIGDSDSASLSGAHVTISGNWNTDDVLSFTPVGNVTGSYDPLSGVLTLTGVDTVANYQLALRSVTFANTVTGDIDTAPRGVDFDVTDTDLATSSLGFKQIDVVQVNDAPTLAAAADDPPYTGVAVDLFGSPTIATVEAGQTLIKLVITVSAVTGTDESLSIDGSTVNLTDGFGLTTAGHGLTALVAVDVNGLATVTLVHAPGILPADLQGIIDGITYSKTAPAGNEAARTITIAELQDSGGTGNGGDDSSSPNLVSTVGFNQPPTISVDGAIAYTENDAATVVDASITMTDPNPGDNIEGAVVKIAAGFAAGEDELAFDTGLATGFGITGSFVGDTLTLSGSATAAQYEQVLETVTYFNNSQYPTDGTRTISFLVNDGSVDSLPDTATVTVASVNDAPVNLVPAEVQTVLAGGTLAFSQLNGNRISISDLDALSEDGTVTLAVTSGTLTLGVTTNVSVAGNGTSSLEVTGSAADIAAVLDSLSYNAGASGIHTLTITANDNGNSGTGGSQQDTDTIQIVVMNPAGGGGPQLDLDFNGNHPGVEATGYGTAFLEGTSPIPVVDTDVTVTGSPESAIVTLVNRKLGDVLRVDGQSNSGILEYNSGDDVIGFSIDTSAPGRITITFVSILGFPSPSDYEDALTKISFSNARTDLDTTDRVLTFVLNDGASDSNTAISTVEITAVSNLHAANAEENSGATAPGDLDVAELGAVFDAAVARWHAVGLSQNQLAELDDLDFAIANLAGSTLGEYSQGRIKIDVNGAGHGWFVDATPLDDIEFAHVLSAGGLRATAGEDIASHFDLLTVVMHEIGHALGFGHTEGGDGLMSSELGAGERWLPDVAAAPHGPALVSHEDTLLVG</sequence>
<keyword evidence="1" id="KW-0645">Protease</keyword>
<reference evidence="8" key="1">
    <citation type="journal article" date="2021" name="Syst. Appl. Microbiol.">
        <title>Roseomonas hellenica sp. nov., isolated from roots of wild-growing Alkanna tinctoria.</title>
        <authorList>
            <person name="Rat A."/>
            <person name="Naranjo H.D."/>
            <person name="Lebbe L."/>
            <person name="Cnockaert M."/>
            <person name="Krigas N."/>
            <person name="Grigoriadou K."/>
            <person name="Maloupa E."/>
            <person name="Willems A."/>
        </authorList>
    </citation>
    <scope>NUCLEOTIDE SEQUENCE [LARGE SCALE GENOMIC DNA]</scope>
    <source>
        <strain evidence="8">LMG 31523</strain>
    </source>
</reference>
<evidence type="ECO:0000313" key="7">
    <source>
        <dbReference type="EMBL" id="MBR0664071.1"/>
    </source>
</evidence>
<evidence type="ECO:0000256" key="5">
    <source>
        <dbReference type="SAM" id="MobiDB-lite"/>
    </source>
</evidence>
<accession>A0ABS5EUT4</accession>
<dbReference type="SUPFAM" id="SSF51120">
    <property type="entry name" value="beta-Roll"/>
    <property type="match status" value="1"/>
</dbReference>
<comment type="caution">
    <text evidence="7">The sequence shown here is derived from an EMBL/GenBank/DDBJ whole genome shotgun (WGS) entry which is preliminary data.</text>
</comment>
<name>A0ABS5EUT4_9PROT</name>
<dbReference type="Pfam" id="PF00413">
    <property type="entry name" value="Peptidase_M10"/>
    <property type="match status" value="1"/>
</dbReference>